<name>A0A367FK16_9ACTN</name>
<evidence type="ECO:0000256" key="3">
    <source>
        <dbReference type="ARBA" id="ARBA00022475"/>
    </source>
</evidence>
<keyword evidence="10" id="KW-1185">Reference proteome</keyword>
<dbReference type="Proteomes" id="UP000253094">
    <property type="component" value="Unassembled WGS sequence"/>
</dbReference>
<dbReference type="Pfam" id="PF09335">
    <property type="entry name" value="VTT_dom"/>
    <property type="match status" value="1"/>
</dbReference>
<dbReference type="OrthoDB" id="9813426at2"/>
<dbReference type="InterPro" id="IPR032816">
    <property type="entry name" value="VTT_dom"/>
</dbReference>
<feature type="transmembrane region" description="Helical" evidence="7">
    <location>
        <begin position="145"/>
        <end position="174"/>
    </location>
</feature>
<comment type="caution">
    <text evidence="9">The sequence shown here is derived from an EMBL/GenBank/DDBJ whole genome shotgun (WGS) entry which is preliminary data.</text>
</comment>
<dbReference type="InterPro" id="IPR051311">
    <property type="entry name" value="DedA_domain"/>
</dbReference>
<evidence type="ECO:0000256" key="2">
    <source>
        <dbReference type="ARBA" id="ARBA00010792"/>
    </source>
</evidence>
<keyword evidence="5 7" id="KW-1133">Transmembrane helix</keyword>
<keyword evidence="6 7" id="KW-0472">Membrane</keyword>
<feature type="transmembrane region" description="Helical" evidence="7">
    <location>
        <begin position="180"/>
        <end position="201"/>
    </location>
</feature>
<dbReference type="EMBL" id="QOIL01000009">
    <property type="protein sequence ID" value="RCG29990.1"/>
    <property type="molecule type" value="Genomic_DNA"/>
</dbReference>
<evidence type="ECO:0000313" key="10">
    <source>
        <dbReference type="Proteomes" id="UP000253094"/>
    </source>
</evidence>
<evidence type="ECO:0000256" key="6">
    <source>
        <dbReference type="ARBA" id="ARBA00023136"/>
    </source>
</evidence>
<accession>A0A367FK16</accession>
<dbReference type="PANTHER" id="PTHR42709">
    <property type="entry name" value="ALKALINE PHOSPHATASE LIKE PROTEIN"/>
    <property type="match status" value="1"/>
</dbReference>
<keyword evidence="4 7" id="KW-0812">Transmembrane</keyword>
<organism evidence="9 10">
    <name type="scientific">Sphaerisporangium album</name>
    <dbReference type="NCBI Taxonomy" id="509200"/>
    <lineage>
        <taxon>Bacteria</taxon>
        <taxon>Bacillati</taxon>
        <taxon>Actinomycetota</taxon>
        <taxon>Actinomycetes</taxon>
        <taxon>Streptosporangiales</taxon>
        <taxon>Streptosporangiaceae</taxon>
        <taxon>Sphaerisporangium</taxon>
    </lineage>
</organism>
<dbReference type="PANTHER" id="PTHR42709:SF6">
    <property type="entry name" value="UNDECAPRENYL PHOSPHATE TRANSPORTER A"/>
    <property type="match status" value="1"/>
</dbReference>
<evidence type="ECO:0000256" key="4">
    <source>
        <dbReference type="ARBA" id="ARBA00022692"/>
    </source>
</evidence>
<feature type="transmembrane region" description="Helical" evidence="7">
    <location>
        <begin position="58"/>
        <end position="80"/>
    </location>
</feature>
<dbReference type="AlphaFoldDB" id="A0A367FK16"/>
<dbReference type="RefSeq" id="WP_114029933.1">
    <property type="nucleotide sequence ID" value="NZ_QOIL01000009.1"/>
</dbReference>
<evidence type="ECO:0000313" key="9">
    <source>
        <dbReference type="EMBL" id="RCG29990.1"/>
    </source>
</evidence>
<keyword evidence="3" id="KW-1003">Cell membrane</keyword>
<evidence type="ECO:0000256" key="7">
    <source>
        <dbReference type="SAM" id="Phobius"/>
    </source>
</evidence>
<evidence type="ECO:0000256" key="5">
    <source>
        <dbReference type="ARBA" id="ARBA00022989"/>
    </source>
</evidence>
<sequence>MAPPPLPGPLADLAPLLDRYGYLAVGALVFLEDFGVPVPGETVLIAASVYAGAGRLDIVAVAAVAFLAAVLGDNLGYLIGRTGGRALVTRYGRYVFLTPERFRAAEGFFERRGAPIIVVARFIDGLRQVNGLVAGTTGMPWHRFLLFNVIGALLWAGTWAGLGYAAGFHITAIYREFSKYQTYVLTAAGVVVVALVARHLIRRRARRRATPPPDERR</sequence>
<evidence type="ECO:0000259" key="8">
    <source>
        <dbReference type="Pfam" id="PF09335"/>
    </source>
</evidence>
<comment type="subcellular location">
    <subcellularLocation>
        <location evidence="1">Cell membrane</location>
        <topology evidence="1">Multi-pass membrane protein</topology>
    </subcellularLocation>
</comment>
<reference evidence="9 10" key="1">
    <citation type="submission" date="2018-06" db="EMBL/GenBank/DDBJ databases">
        <title>Sphaerisporangium craniellae sp. nov., isolated from a marine sponge in the South China Sea.</title>
        <authorList>
            <person name="Li L."/>
        </authorList>
    </citation>
    <scope>NUCLEOTIDE SEQUENCE [LARGE SCALE GENOMIC DNA]</scope>
    <source>
        <strain evidence="9 10">CCTCC AA 208026</strain>
    </source>
</reference>
<feature type="domain" description="VTT" evidence="8">
    <location>
        <begin position="38"/>
        <end position="164"/>
    </location>
</feature>
<comment type="similarity">
    <text evidence="2">Belongs to the DedA family.</text>
</comment>
<proteinExistence type="inferred from homology"/>
<dbReference type="GO" id="GO:0005886">
    <property type="term" value="C:plasma membrane"/>
    <property type="evidence" value="ECO:0007669"/>
    <property type="project" value="UniProtKB-SubCell"/>
</dbReference>
<protein>
    <submittedName>
        <fullName evidence="9">DedA family protein</fullName>
    </submittedName>
</protein>
<evidence type="ECO:0000256" key="1">
    <source>
        <dbReference type="ARBA" id="ARBA00004651"/>
    </source>
</evidence>
<gene>
    <name evidence="9" type="ORF">DQ384_17680</name>
</gene>